<sequence>MNKLRLDQRQLCDIQGRLFELARANGYDCPAFIEAFMNSDVARRMDSTFDFLQWAGEEYLLEELDAEAGGLPPAGATWGREPMYWTGYIYRLWHYLTGETSRDIYAIADADTMGGAYLGMHVLDPQLAIENLKELAKR</sequence>
<proteinExistence type="predicted"/>
<evidence type="ECO:0000313" key="2">
    <source>
        <dbReference type="Proteomes" id="UP000472380"/>
    </source>
</evidence>
<organism evidence="1 2">
    <name type="scientific">Adlercreutzia equolifaciens</name>
    <dbReference type="NCBI Taxonomy" id="446660"/>
    <lineage>
        <taxon>Bacteria</taxon>
        <taxon>Bacillati</taxon>
        <taxon>Actinomycetota</taxon>
        <taxon>Coriobacteriia</taxon>
        <taxon>Eggerthellales</taxon>
        <taxon>Eggerthellaceae</taxon>
        <taxon>Adlercreutzia</taxon>
    </lineage>
</organism>
<dbReference type="EMBL" id="VJNE01000015">
    <property type="protein sequence ID" value="MZG28493.1"/>
    <property type="molecule type" value="Genomic_DNA"/>
</dbReference>
<name>A0A6L8Q591_9ACTN</name>
<gene>
    <name evidence="1" type="ORF">FM068_07810</name>
</gene>
<reference evidence="1 2" key="1">
    <citation type="submission" date="2019-07" db="EMBL/GenBank/DDBJ databases">
        <title>Draft genome sequence of Adlercreutzia equolifaciens IPLA 37004, a human intestinal strain that does not produces equol from daidzein.</title>
        <authorList>
            <person name="Vazquez L."/>
            <person name="Florez A.B."/>
            <person name="Mayo B."/>
        </authorList>
    </citation>
    <scope>NUCLEOTIDE SEQUENCE [LARGE SCALE GENOMIC DNA]</scope>
    <source>
        <strain evidence="1 2">IPLA 37004</strain>
    </source>
</reference>
<comment type="caution">
    <text evidence="1">The sequence shown here is derived from an EMBL/GenBank/DDBJ whole genome shotgun (WGS) entry which is preliminary data.</text>
</comment>
<evidence type="ECO:0000313" key="1">
    <source>
        <dbReference type="EMBL" id="MZG28493.1"/>
    </source>
</evidence>
<dbReference type="AlphaFoldDB" id="A0A6L8Q591"/>
<dbReference type="RefSeq" id="WP_161128039.1">
    <property type="nucleotide sequence ID" value="NZ_DBGBHI010000030.1"/>
</dbReference>
<accession>A0A6L8Q591</accession>
<dbReference type="Proteomes" id="UP000472380">
    <property type="component" value="Unassembled WGS sequence"/>
</dbReference>
<protein>
    <submittedName>
        <fullName evidence="1">Uncharacterized protein</fullName>
    </submittedName>
</protein>